<evidence type="ECO:0000259" key="1">
    <source>
        <dbReference type="Pfam" id="PF01863"/>
    </source>
</evidence>
<dbReference type="CDD" id="cd07344">
    <property type="entry name" value="M48_yhfN_like"/>
    <property type="match status" value="1"/>
</dbReference>
<feature type="domain" description="YgjP-like metallopeptidase" evidence="1">
    <location>
        <begin position="38"/>
        <end position="236"/>
    </location>
</feature>
<dbReference type="STRING" id="1166073.SAMN05192530_105260"/>
<dbReference type="Gene3D" id="3.30.2010.10">
    <property type="entry name" value="Metalloproteases ('zincins'), catalytic domain"/>
    <property type="match status" value="1"/>
</dbReference>
<organism evidence="2 3">
    <name type="scientific">Aureimonas jatrophae</name>
    <dbReference type="NCBI Taxonomy" id="1166073"/>
    <lineage>
        <taxon>Bacteria</taxon>
        <taxon>Pseudomonadati</taxon>
        <taxon>Pseudomonadota</taxon>
        <taxon>Alphaproteobacteria</taxon>
        <taxon>Hyphomicrobiales</taxon>
        <taxon>Aurantimonadaceae</taxon>
        <taxon>Aureimonas</taxon>
    </lineage>
</organism>
<dbReference type="Pfam" id="PF01863">
    <property type="entry name" value="YgjP-like"/>
    <property type="match status" value="1"/>
</dbReference>
<dbReference type="PANTHER" id="PTHR30399">
    <property type="entry name" value="UNCHARACTERIZED PROTEIN YGJP"/>
    <property type="match status" value="1"/>
</dbReference>
<dbReference type="PANTHER" id="PTHR30399:SF1">
    <property type="entry name" value="UTP PYROPHOSPHATASE"/>
    <property type="match status" value="1"/>
</dbReference>
<proteinExistence type="predicted"/>
<dbReference type="AlphaFoldDB" id="A0A1H0IPB2"/>
<dbReference type="InterPro" id="IPR053136">
    <property type="entry name" value="UTP_pyrophosphatase-like"/>
</dbReference>
<dbReference type="InterPro" id="IPR002725">
    <property type="entry name" value="YgjP-like_metallopeptidase"/>
</dbReference>
<name>A0A1H0IPB2_9HYPH</name>
<evidence type="ECO:0000313" key="3">
    <source>
        <dbReference type="Proteomes" id="UP000198793"/>
    </source>
</evidence>
<dbReference type="EMBL" id="FNIT01000005">
    <property type="protein sequence ID" value="SDO33236.1"/>
    <property type="molecule type" value="Genomic_DNA"/>
</dbReference>
<sequence length="246" mass="27405">MPTLPAFLRRSVPQPLPDVFEIDGRALPLRVREHAGARRLVLRLSPAGELRVTVPPRTRTATVLGFLDRHRAWVAGRLEAHPGALRVEAGARLPFRGGELLVVHEPGRRSARIDAGEGCLVVGGEAEAIGRRVADALKREARRDLQAEVERLVPVLGIRPAALSLKDTRSRWGSCSAERRLSFSWRIVMAPPGVLRYLVAHEMAHLREMNHAPAFWALCRELCPETEAGREWLRQHGGSLHAIRFD</sequence>
<accession>A0A1H0IPB2</accession>
<dbReference type="Proteomes" id="UP000198793">
    <property type="component" value="Unassembled WGS sequence"/>
</dbReference>
<evidence type="ECO:0000313" key="2">
    <source>
        <dbReference type="EMBL" id="SDO33236.1"/>
    </source>
</evidence>
<reference evidence="2 3" key="1">
    <citation type="submission" date="2016-10" db="EMBL/GenBank/DDBJ databases">
        <authorList>
            <person name="de Groot N.N."/>
        </authorList>
    </citation>
    <scope>NUCLEOTIDE SEQUENCE [LARGE SCALE GENOMIC DNA]</scope>
    <source>
        <strain evidence="3">L7-484,KACC 16230,DSM 25025</strain>
    </source>
</reference>
<dbReference type="OrthoDB" id="9795402at2"/>
<keyword evidence="3" id="KW-1185">Reference proteome</keyword>
<dbReference type="RefSeq" id="WP_090673909.1">
    <property type="nucleotide sequence ID" value="NZ_FNIT01000005.1"/>
</dbReference>
<gene>
    <name evidence="2" type="ORF">SAMN05192530_105260</name>
</gene>
<protein>
    <recommendedName>
        <fullName evidence="1">YgjP-like metallopeptidase domain-containing protein</fullName>
    </recommendedName>
</protein>